<feature type="transmembrane region" description="Helical" evidence="8">
    <location>
        <begin position="60"/>
        <end position="81"/>
    </location>
</feature>
<evidence type="ECO:0000256" key="7">
    <source>
        <dbReference type="ARBA" id="ARBA00023136"/>
    </source>
</evidence>
<dbReference type="GO" id="GO:0005886">
    <property type="term" value="C:plasma membrane"/>
    <property type="evidence" value="ECO:0007669"/>
    <property type="project" value="UniProtKB-SubCell"/>
</dbReference>
<accession>A0A7I8W831</accession>
<feature type="transmembrane region" description="Helical" evidence="8">
    <location>
        <begin position="330"/>
        <end position="350"/>
    </location>
</feature>
<gene>
    <name evidence="9" type="ORF">DGYR_LOCUS11944</name>
</gene>
<evidence type="ECO:0000313" key="10">
    <source>
        <dbReference type="Proteomes" id="UP000549394"/>
    </source>
</evidence>
<feature type="transmembrane region" description="Helical" evidence="8">
    <location>
        <begin position="147"/>
        <end position="171"/>
    </location>
</feature>
<protein>
    <submittedName>
        <fullName evidence="9">DgyrCDS12685</fullName>
    </submittedName>
</protein>
<evidence type="ECO:0000256" key="6">
    <source>
        <dbReference type="ARBA" id="ARBA00022989"/>
    </source>
</evidence>
<dbReference type="PANTHER" id="PTHR30574">
    <property type="entry name" value="INNER MEMBRANE PROTEIN YEDE"/>
    <property type="match status" value="1"/>
</dbReference>
<dbReference type="OrthoDB" id="10254418at2759"/>
<evidence type="ECO:0000256" key="4">
    <source>
        <dbReference type="ARBA" id="ARBA00022519"/>
    </source>
</evidence>
<evidence type="ECO:0000256" key="5">
    <source>
        <dbReference type="ARBA" id="ARBA00022692"/>
    </source>
</evidence>
<name>A0A7I8W831_9ANNE</name>
<dbReference type="Proteomes" id="UP000549394">
    <property type="component" value="Unassembled WGS sequence"/>
</dbReference>
<reference evidence="9 10" key="1">
    <citation type="submission" date="2020-08" db="EMBL/GenBank/DDBJ databases">
        <authorList>
            <person name="Hejnol A."/>
        </authorList>
    </citation>
    <scope>NUCLEOTIDE SEQUENCE [LARGE SCALE GENOMIC DNA]</scope>
</reference>
<evidence type="ECO:0000256" key="3">
    <source>
        <dbReference type="ARBA" id="ARBA00022475"/>
    </source>
</evidence>
<organism evidence="9 10">
    <name type="scientific">Dimorphilus gyrociliatus</name>
    <dbReference type="NCBI Taxonomy" id="2664684"/>
    <lineage>
        <taxon>Eukaryota</taxon>
        <taxon>Metazoa</taxon>
        <taxon>Spiralia</taxon>
        <taxon>Lophotrochozoa</taxon>
        <taxon>Annelida</taxon>
        <taxon>Polychaeta</taxon>
        <taxon>Polychaeta incertae sedis</taxon>
        <taxon>Dinophilidae</taxon>
        <taxon>Dimorphilus</taxon>
    </lineage>
</organism>
<feature type="transmembrane region" description="Helical" evidence="8">
    <location>
        <begin position="224"/>
        <end position="248"/>
    </location>
</feature>
<feature type="transmembrane region" description="Helical" evidence="8">
    <location>
        <begin position="102"/>
        <end position="127"/>
    </location>
</feature>
<proteinExistence type="predicted"/>
<dbReference type="AlphaFoldDB" id="A0A7I8W831"/>
<feature type="transmembrane region" description="Helical" evidence="8">
    <location>
        <begin position="362"/>
        <end position="380"/>
    </location>
</feature>
<dbReference type="InterPro" id="IPR007272">
    <property type="entry name" value="Sulf_transp_TsuA/YedE"/>
</dbReference>
<keyword evidence="5 8" id="KW-0812">Transmembrane</keyword>
<feature type="transmembrane region" description="Helical" evidence="8">
    <location>
        <begin position="183"/>
        <end position="204"/>
    </location>
</feature>
<feature type="transmembrane region" description="Helical" evidence="8">
    <location>
        <begin position="392"/>
        <end position="415"/>
    </location>
</feature>
<keyword evidence="10" id="KW-1185">Reference proteome</keyword>
<dbReference type="Pfam" id="PF04143">
    <property type="entry name" value="Sulf_transp"/>
    <property type="match status" value="1"/>
</dbReference>
<keyword evidence="6 8" id="KW-1133">Transmembrane helix</keyword>
<dbReference type="EMBL" id="CAJFCJ010000020">
    <property type="protein sequence ID" value="CAD5124400.1"/>
    <property type="molecule type" value="Genomic_DNA"/>
</dbReference>
<evidence type="ECO:0000313" key="9">
    <source>
        <dbReference type="EMBL" id="CAD5124400.1"/>
    </source>
</evidence>
<sequence>MTAPISNEYINITADKSSSTNSRNEKLRMRKTVKINSESSFDSKKSLESQEEEEKPKRSLLQIFLILFACVCAGFVFGWCLEKSRVFEPNSIRQQMIFKRWIMLKVFLTAVAVGQIVLIVLSLLPWTKDKFSTALKAYYCGFQNKSILTSAIGAFVLGSGMTICGACPGMVLSQVGTWTGNAYMTLLGALTGALIYGLFAPWIVKFTKPKKPLEHHLIHEQFNINYIALALPMAILLGVAVGLMEHFIPWREDYSSETTEGKNIFQYKIWPPYVCGILIGLLQAILVLFVNDTMGGSSSYVTIVSQWVVTENLQKKFPYLASARLGVANWWQVLYVCSAIIGALSSAAASDTLSSTPGVHKAAAYFGGFIMLIGARFASGCTSGHGLSGMGVLAWLSFVAVPFMFGGGIATAFIFKKCDILIPTELN</sequence>
<keyword evidence="7 8" id="KW-0472">Membrane</keyword>
<dbReference type="PANTHER" id="PTHR30574:SF1">
    <property type="entry name" value="SULPHUR TRANSPORT DOMAIN-CONTAINING PROTEIN"/>
    <property type="match status" value="1"/>
</dbReference>
<evidence type="ECO:0000256" key="1">
    <source>
        <dbReference type="ARBA" id="ARBA00004429"/>
    </source>
</evidence>
<comment type="caution">
    <text evidence="9">The sequence shown here is derived from an EMBL/GenBank/DDBJ whole genome shotgun (WGS) entry which is preliminary data.</text>
</comment>
<keyword evidence="2" id="KW-0813">Transport</keyword>
<feature type="transmembrane region" description="Helical" evidence="8">
    <location>
        <begin position="269"/>
        <end position="290"/>
    </location>
</feature>
<comment type="subcellular location">
    <subcellularLocation>
        <location evidence="1">Cell inner membrane</location>
        <topology evidence="1">Multi-pass membrane protein</topology>
    </subcellularLocation>
</comment>
<keyword evidence="4" id="KW-0997">Cell inner membrane</keyword>
<evidence type="ECO:0000256" key="2">
    <source>
        <dbReference type="ARBA" id="ARBA00022448"/>
    </source>
</evidence>
<evidence type="ECO:0000256" key="8">
    <source>
        <dbReference type="SAM" id="Phobius"/>
    </source>
</evidence>
<keyword evidence="3" id="KW-1003">Cell membrane</keyword>